<dbReference type="AlphaFoldDB" id="J9FTF6"/>
<dbReference type="InterPro" id="IPR000073">
    <property type="entry name" value="AB_hydrolase_1"/>
</dbReference>
<protein>
    <recommendedName>
        <fullName evidence="1">AB hydrolase-1 domain-containing protein</fullName>
    </recommendedName>
</protein>
<dbReference type="Pfam" id="PF00561">
    <property type="entry name" value="Abhydrolase_1"/>
    <property type="match status" value="1"/>
</dbReference>
<dbReference type="Gene3D" id="3.40.50.1820">
    <property type="entry name" value="alpha/beta hydrolase"/>
    <property type="match status" value="1"/>
</dbReference>
<feature type="non-terminal residue" evidence="2">
    <location>
        <position position="133"/>
    </location>
</feature>
<evidence type="ECO:0000259" key="1">
    <source>
        <dbReference type="Pfam" id="PF00561"/>
    </source>
</evidence>
<proteinExistence type="predicted"/>
<gene>
    <name evidence="2" type="ORF">EVA_14104</name>
</gene>
<accession>J9FTF6</accession>
<sequence>MLNTFCFKGPLGYIECLVEPNRSQSKAVLIMSHGFRGSRESGGRAAGLARLFAEHCDVVRYNFTGTQPMSKQVQELQAVVAEVRRLAPASEIYLFGRSLGGAASLIAAAQDKTVKGLVLWATPNNLCETFQQV</sequence>
<dbReference type="SUPFAM" id="SSF53474">
    <property type="entry name" value="alpha/beta-Hydrolases"/>
    <property type="match status" value="1"/>
</dbReference>
<feature type="domain" description="AB hydrolase-1" evidence="1">
    <location>
        <begin position="28"/>
        <end position="122"/>
    </location>
</feature>
<evidence type="ECO:0000313" key="2">
    <source>
        <dbReference type="EMBL" id="EJW97788.1"/>
    </source>
</evidence>
<name>J9FTF6_9ZZZZ</name>
<reference evidence="2" key="1">
    <citation type="journal article" date="2012" name="PLoS ONE">
        <title>Gene sets for utilization of primary and secondary nutrition supplies in the distal gut of endangered iberian lynx.</title>
        <authorList>
            <person name="Alcaide M."/>
            <person name="Messina E."/>
            <person name="Richter M."/>
            <person name="Bargiela R."/>
            <person name="Peplies J."/>
            <person name="Huws S.A."/>
            <person name="Newbold C.J."/>
            <person name="Golyshin P.N."/>
            <person name="Simon M.A."/>
            <person name="Lopez G."/>
            <person name="Yakimov M.M."/>
            <person name="Ferrer M."/>
        </authorList>
    </citation>
    <scope>NUCLEOTIDE SEQUENCE</scope>
</reference>
<organism evidence="2">
    <name type="scientific">gut metagenome</name>
    <dbReference type="NCBI Taxonomy" id="749906"/>
    <lineage>
        <taxon>unclassified sequences</taxon>
        <taxon>metagenomes</taxon>
        <taxon>organismal metagenomes</taxon>
    </lineage>
</organism>
<comment type="caution">
    <text evidence="2">The sequence shown here is derived from an EMBL/GenBank/DDBJ whole genome shotgun (WGS) entry which is preliminary data.</text>
</comment>
<dbReference type="InterPro" id="IPR029058">
    <property type="entry name" value="AB_hydrolase_fold"/>
</dbReference>
<dbReference type="EMBL" id="AMCI01004590">
    <property type="protein sequence ID" value="EJW97788.1"/>
    <property type="molecule type" value="Genomic_DNA"/>
</dbReference>